<dbReference type="InterPro" id="IPR022657">
    <property type="entry name" value="De-COase2_CS"/>
</dbReference>
<evidence type="ECO:0000256" key="3">
    <source>
        <dbReference type="ARBA" id="ARBA00022793"/>
    </source>
</evidence>
<organism evidence="11 12">
    <name type="scientific">Dactylosporangium sucinum</name>
    <dbReference type="NCBI Taxonomy" id="1424081"/>
    <lineage>
        <taxon>Bacteria</taxon>
        <taxon>Bacillati</taxon>
        <taxon>Actinomycetota</taxon>
        <taxon>Actinomycetes</taxon>
        <taxon>Micromonosporales</taxon>
        <taxon>Micromonosporaceae</taxon>
        <taxon>Dactylosporangium</taxon>
    </lineage>
</organism>
<evidence type="ECO:0000256" key="4">
    <source>
        <dbReference type="ARBA" id="ARBA00022898"/>
    </source>
</evidence>
<dbReference type="PROSITE" id="PS00879">
    <property type="entry name" value="ODR_DC_2_2"/>
    <property type="match status" value="1"/>
</dbReference>
<protein>
    <recommendedName>
        <fullName evidence="7">ornithine decarboxylase</fullName>
        <ecNumber evidence="7">4.1.1.17</ecNumber>
    </recommendedName>
</protein>
<evidence type="ECO:0000256" key="5">
    <source>
        <dbReference type="ARBA" id="ARBA00023239"/>
    </source>
</evidence>
<dbReference type="InterPro" id="IPR002433">
    <property type="entry name" value="Orn_de-COase"/>
</dbReference>
<dbReference type="InterPro" id="IPR000183">
    <property type="entry name" value="Orn/DAP/Arg_de-COase"/>
</dbReference>
<keyword evidence="5" id="KW-0456">Lyase</keyword>
<evidence type="ECO:0000313" key="11">
    <source>
        <dbReference type="EMBL" id="GGM57880.1"/>
    </source>
</evidence>
<proteinExistence type="inferred from homology"/>
<evidence type="ECO:0000256" key="8">
    <source>
        <dbReference type="ARBA" id="ARBA00049127"/>
    </source>
</evidence>
<dbReference type="PROSITE" id="PS00878">
    <property type="entry name" value="ODR_DC_2_1"/>
    <property type="match status" value="1"/>
</dbReference>
<dbReference type="EC" id="4.1.1.17" evidence="7"/>
<dbReference type="InterPro" id="IPR022653">
    <property type="entry name" value="De-COase2_pyr-phos_BS"/>
</dbReference>
<reference evidence="11" key="1">
    <citation type="journal article" date="2014" name="Int. J. Syst. Evol. Microbiol.">
        <title>Complete genome sequence of Corynebacterium casei LMG S-19264T (=DSM 44701T), isolated from a smear-ripened cheese.</title>
        <authorList>
            <consortium name="US DOE Joint Genome Institute (JGI-PGF)"/>
            <person name="Walter F."/>
            <person name="Albersmeier A."/>
            <person name="Kalinowski J."/>
            <person name="Ruckert C."/>
        </authorList>
    </citation>
    <scope>NUCLEOTIDE SEQUENCE</scope>
    <source>
        <strain evidence="11">JCM 19831</strain>
    </source>
</reference>
<dbReference type="InterPro" id="IPR022644">
    <property type="entry name" value="De-COase2_N"/>
</dbReference>
<dbReference type="SUPFAM" id="SSF50621">
    <property type="entry name" value="Alanine racemase C-terminal domain-like"/>
    <property type="match status" value="1"/>
</dbReference>
<dbReference type="RefSeq" id="WP_190254229.1">
    <property type="nucleotide sequence ID" value="NZ_BMPI01000040.1"/>
</dbReference>
<comment type="similarity">
    <text evidence="2">Belongs to the Orn/Lys/Arg decarboxylase class-II family.</text>
</comment>
<dbReference type="GO" id="GO:0004586">
    <property type="term" value="F:ornithine decarboxylase activity"/>
    <property type="evidence" value="ECO:0007669"/>
    <property type="project" value="UniProtKB-EC"/>
</dbReference>
<dbReference type="InterPro" id="IPR009006">
    <property type="entry name" value="Ala_racemase/Decarboxylase_C"/>
</dbReference>
<evidence type="ECO:0000256" key="9">
    <source>
        <dbReference type="PIRSR" id="PIRSR600183-50"/>
    </source>
</evidence>
<dbReference type="EMBL" id="BMPI01000040">
    <property type="protein sequence ID" value="GGM57880.1"/>
    <property type="molecule type" value="Genomic_DNA"/>
</dbReference>
<feature type="modified residue" description="N6-(pyridoxal phosphate)lysine" evidence="9">
    <location>
        <position position="38"/>
    </location>
</feature>
<sequence>MDRHLRTPELLIDLDVVSRSYEALTSQLPGLTVHYAMKCNPHQEIIGRLHSLGCRFEIASAAELDELRRIGADPAQVLYSNPVKPVAHIAAAHAAGVWRFAFDGEEELDKIAAVAPGAAVLVRLSAHQIRSGVPSEGKFGVDADTAAALLLAARDRGLRPYGVAFHVGSQMLLAHAWRAPLRAVARVMDKLAAESVFLQMVNLGGGFPARYCAVNLPPLSDYATAIGIGLAGLPYPVETVIEPGRAVVAEAGTLRATVIGTAVRHGRRWAHLDVGAFNGLMESLETGNELRFPVTDSRCDARRDRFHLTGPTCDSQDTIMFDVELSAGLRAGDEVYLGCAGAYTTVYASRFNGFDPPAVRCVSGVTLETSGDAAYSR</sequence>
<keyword evidence="3" id="KW-0210">Decarboxylase</keyword>
<comment type="catalytic activity">
    <reaction evidence="8">
        <text>L-ornithine + H(+) = putrescine + CO2</text>
        <dbReference type="Rhea" id="RHEA:22964"/>
        <dbReference type="ChEBI" id="CHEBI:15378"/>
        <dbReference type="ChEBI" id="CHEBI:16526"/>
        <dbReference type="ChEBI" id="CHEBI:46911"/>
        <dbReference type="ChEBI" id="CHEBI:326268"/>
        <dbReference type="EC" id="4.1.1.17"/>
    </reaction>
</comment>
<dbReference type="AlphaFoldDB" id="A0A917U7G4"/>
<gene>
    <name evidence="11" type="primary">speF</name>
    <name evidence="11" type="ORF">GCM10007977_069390</name>
</gene>
<dbReference type="PRINTS" id="PR01182">
    <property type="entry name" value="ORNDCRBXLASE"/>
</dbReference>
<evidence type="ECO:0000256" key="1">
    <source>
        <dbReference type="ARBA" id="ARBA00001933"/>
    </source>
</evidence>
<name>A0A917U7G4_9ACTN</name>
<feature type="active site" description="Proton donor" evidence="9">
    <location>
        <position position="313"/>
    </location>
</feature>
<dbReference type="GO" id="GO:0005737">
    <property type="term" value="C:cytoplasm"/>
    <property type="evidence" value="ECO:0007669"/>
    <property type="project" value="TreeGrafter"/>
</dbReference>
<keyword evidence="12" id="KW-1185">Reference proteome</keyword>
<dbReference type="FunFam" id="3.20.20.10:FF:000008">
    <property type="entry name" value="Ornithine decarboxylase"/>
    <property type="match status" value="1"/>
</dbReference>
<dbReference type="Proteomes" id="UP000642070">
    <property type="component" value="Unassembled WGS sequence"/>
</dbReference>
<dbReference type="GO" id="GO:0033387">
    <property type="term" value="P:putrescine biosynthetic process from arginine, via ornithine"/>
    <property type="evidence" value="ECO:0007669"/>
    <property type="project" value="TreeGrafter"/>
</dbReference>
<dbReference type="Gene3D" id="2.40.37.10">
    <property type="entry name" value="Lyase, Ornithine Decarboxylase, Chain A, domain 1"/>
    <property type="match status" value="1"/>
</dbReference>
<evidence type="ECO:0000313" key="12">
    <source>
        <dbReference type="Proteomes" id="UP000642070"/>
    </source>
</evidence>
<dbReference type="PANTHER" id="PTHR11482:SF6">
    <property type="entry name" value="ORNITHINE DECARBOXYLASE 1-RELATED"/>
    <property type="match status" value="1"/>
</dbReference>
<accession>A0A917U7G4</accession>
<dbReference type="InterPro" id="IPR029066">
    <property type="entry name" value="PLP-binding_barrel"/>
</dbReference>
<evidence type="ECO:0000256" key="7">
    <source>
        <dbReference type="ARBA" id="ARBA00034138"/>
    </source>
</evidence>
<keyword evidence="4 9" id="KW-0663">Pyridoxal phosphate</keyword>
<evidence type="ECO:0000256" key="2">
    <source>
        <dbReference type="ARBA" id="ARBA00008872"/>
    </source>
</evidence>
<evidence type="ECO:0000256" key="6">
    <source>
        <dbReference type="ARBA" id="ARBA00034115"/>
    </source>
</evidence>
<dbReference type="PRINTS" id="PR01179">
    <property type="entry name" value="ODADCRBXLASE"/>
</dbReference>
<reference evidence="11" key="2">
    <citation type="submission" date="2020-09" db="EMBL/GenBank/DDBJ databases">
        <authorList>
            <person name="Sun Q."/>
            <person name="Ohkuma M."/>
        </authorList>
    </citation>
    <scope>NUCLEOTIDE SEQUENCE</scope>
    <source>
        <strain evidence="11">JCM 19831</strain>
    </source>
</reference>
<comment type="pathway">
    <text evidence="6">Amine and polyamine biosynthesis; putrescine biosynthesis via L-ornithine pathway; putrescine from L-ornithine: step 1/1.</text>
</comment>
<dbReference type="PANTHER" id="PTHR11482">
    <property type="entry name" value="ARGININE/DIAMINOPIMELATE/ORNITHINE DECARBOXYLASE"/>
    <property type="match status" value="1"/>
</dbReference>
<dbReference type="Gene3D" id="3.20.20.10">
    <property type="entry name" value="Alanine racemase"/>
    <property type="match status" value="1"/>
</dbReference>
<comment type="caution">
    <text evidence="11">The sequence shown here is derived from an EMBL/GenBank/DDBJ whole genome shotgun (WGS) entry which is preliminary data.</text>
</comment>
<feature type="domain" description="Orn/DAP/Arg decarboxylase 2 N-terminal" evidence="10">
    <location>
        <begin position="16"/>
        <end position="249"/>
    </location>
</feature>
<comment type="cofactor">
    <cofactor evidence="1 9">
        <name>pyridoxal 5'-phosphate</name>
        <dbReference type="ChEBI" id="CHEBI:597326"/>
    </cofactor>
</comment>
<dbReference type="Pfam" id="PF02784">
    <property type="entry name" value="Orn_Arg_deC_N"/>
    <property type="match status" value="1"/>
</dbReference>
<evidence type="ECO:0000259" key="10">
    <source>
        <dbReference type="Pfam" id="PF02784"/>
    </source>
</evidence>
<dbReference type="SUPFAM" id="SSF51419">
    <property type="entry name" value="PLP-binding barrel"/>
    <property type="match status" value="1"/>
</dbReference>